<accession>A0A1G5S762</accession>
<proteinExistence type="predicted"/>
<organism evidence="1 2">
    <name type="scientific">Acidaminobacter hydrogenoformans DSM 2784</name>
    <dbReference type="NCBI Taxonomy" id="1120920"/>
    <lineage>
        <taxon>Bacteria</taxon>
        <taxon>Bacillati</taxon>
        <taxon>Bacillota</taxon>
        <taxon>Clostridia</taxon>
        <taxon>Peptostreptococcales</taxon>
        <taxon>Acidaminobacteraceae</taxon>
        <taxon>Acidaminobacter</taxon>
    </lineage>
</organism>
<evidence type="ECO:0000313" key="2">
    <source>
        <dbReference type="Proteomes" id="UP000199208"/>
    </source>
</evidence>
<dbReference type="EMBL" id="FMWL01000032">
    <property type="protein sequence ID" value="SCZ82058.1"/>
    <property type="molecule type" value="Genomic_DNA"/>
</dbReference>
<name>A0A1G5S762_9FIRM</name>
<dbReference type="OrthoDB" id="2048701at2"/>
<dbReference type="Proteomes" id="UP000199208">
    <property type="component" value="Unassembled WGS sequence"/>
</dbReference>
<dbReference type="AlphaFoldDB" id="A0A1G5S762"/>
<protein>
    <submittedName>
        <fullName evidence="1">Uncharacterized protein</fullName>
    </submittedName>
</protein>
<sequence>MDYYPIPKDKTPLYINEPWLIDESILENLPRTSEPESQEDNIRVYIPLDINKRAILRRLKMTIVHYGEVNEKNESDFQMDVETLISQVEIYDQVWFVRHMPTEGVHSREAIELVKEVISLLEQIPDGCAETFPFAMIDSLINEYIKV</sequence>
<dbReference type="RefSeq" id="WP_092593470.1">
    <property type="nucleotide sequence ID" value="NZ_FMWL01000032.1"/>
</dbReference>
<keyword evidence="2" id="KW-1185">Reference proteome</keyword>
<evidence type="ECO:0000313" key="1">
    <source>
        <dbReference type="EMBL" id="SCZ82058.1"/>
    </source>
</evidence>
<gene>
    <name evidence="1" type="ORF">SAMN03080599_03314</name>
</gene>
<reference evidence="1 2" key="1">
    <citation type="submission" date="2016-10" db="EMBL/GenBank/DDBJ databases">
        <authorList>
            <person name="de Groot N.N."/>
        </authorList>
    </citation>
    <scope>NUCLEOTIDE SEQUENCE [LARGE SCALE GENOMIC DNA]</scope>
    <source>
        <strain evidence="1 2">DSM 2784</strain>
    </source>
</reference>